<feature type="signal peptide" evidence="1">
    <location>
        <begin position="1"/>
        <end position="21"/>
    </location>
</feature>
<dbReference type="Pfam" id="PF13573">
    <property type="entry name" value="SprB"/>
    <property type="match status" value="2"/>
</dbReference>
<proteinExistence type="predicted"/>
<sequence length="262" mass="26864">MKKLKLISALFFICLVLWQCTFETEPVPDNCTGALTIALQTKSDASCGATDGTITVMASGTSTDLTYAISGGAPQSSPTFSGLTAGAYIITVFEGDCSAEITVTIENQNGVNATTQANISECGSNNGSISVSAVGGVGPYEYKIGSGAFQSASTFADLAPNTYQVTVKDAGGCEVILQTKVLSDVDFGIIKSIVQTTCAVSGCHNGSQSPNFTSDSNIISNATNIRARTGAKTMPPQSSGQSLSNDQISQIACWVADGASSN</sequence>
<comment type="caution">
    <text evidence="2">The sequence shown here is derived from an EMBL/GenBank/DDBJ whole genome shotgun (WGS) entry which is preliminary data.</text>
</comment>
<keyword evidence="1" id="KW-0732">Signal</keyword>
<organism evidence="2 3">
    <name type="scientific">Roseivirga echinicomitans</name>
    <dbReference type="NCBI Taxonomy" id="296218"/>
    <lineage>
        <taxon>Bacteria</taxon>
        <taxon>Pseudomonadati</taxon>
        <taxon>Bacteroidota</taxon>
        <taxon>Cytophagia</taxon>
        <taxon>Cytophagales</taxon>
        <taxon>Roseivirgaceae</taxon>
        <taxon>Roseivirga</taxon>
    </lineage>
</organism>
<dbReference type="OrthoDB" id="1524994at2"/>
<dbReference type="AlphaFoldDB" id="A0A150XKB9"/>
<dbReference type="InterPro" id="IPR025667">
    <property type="entry name" value="SprB_repeat"/>
</dbReference>
<dbReference type="EMBL" id="LRDB01000011">
    <property type="protein sequence ID" value="KYG79131.1"/>
    <property type="molecule type" value="Genomic_DNA"/>
</dbReference>
<evidence type="ECO:0008006" key="4">
    <source>
        <dbReference type="Google" id="ProtNLM"/>
    </source>
</evidence>
<evidence type="ECO:0000313" key="2">
    <source>
        <dbReference type="EMBL" id="KYG79131.1"/>
    </source>
</evidence>
<dbReference type="Proteomes" id="UP000075615">
    <property type="component" value="Unassembled WGS sequence"/>
</dbReference>
<protein>
    <recommendedName>
        <fullName evidence="4">SprB repeat-containing protein</fullName>
    </recommendedName>
</protein>
<dbReference type="RefSeq" id="WP_068414158.1">
    <property type="nucleotide sequence ID" value="NZ_LRDB01000011.1"/>
</dbReference>
<dbReference type="STRING" id="296218.AWN68_17840"/>
<gene>
    <name evidence="2" type="ORF">AWN68_17840</name>
</gene>
<evidence type="ECO:0000313" key="3">
    <source>
        <dbReference type="Proteomes" id="UP000075615"/>
    </source>
</evidence>
<keyword evidence="3" id="KW-1185">Reference proteome</keyword>
<accession>A0A150XKB9</accession>
<evidence type="ECO:0000256" key="1">
    <source>
        <dbReference type="SAM" id="SignalP"/>
    </source>
</evidence>
<reference evidence="2 3" key="1">
    <citation type="submission" date="2016-01" db="EMBL/GenBank/DDBJ databases">
        <title>Genome sequencing of Roseivirga echinicomitans KMM 6058.</title>
        <authorList>
            <person name="Selvaratnam C."/>
            <person name="Thevarajoo S."/>
            <person name="Goh K.M."/>
            <person name="Ee R."/>
            <person name="Chan K.-G."/>
            <person name="Chong C.S."/>
        </authorList>
    </citation>
    <scope>NUCLEOTIDE SEQUENCE [LARGE SCALE GENOMIC DNA]</scope>
    <source>
        <strain evidence="2 3">KMM 6058</strain>
    </source>
</reference>
<feature type="chain" id="PRO_5007574798" description="SprB repeat-containing protein" evidence="1">
    <location>
        <begin position="22"/>
        <end position="262"/>
    </location>
</feature>
<name>A0A150XKB9_9BACT</name>